<dbReference type="Gene3D" id="1.25.10.10">
    <property type="entry name" value="Leucine-rich Repeat Variant"/>
    <property type="match status" value="1"/>
</dbReference>
<evidence type="ECO:0000256" key="1">
    <source>
        <dbReference type="ARBA" id="ARBA00022737"/>
    </source>
</evidence>
<dbReference type="PROSITE" id="PS50303">
    <property type="entry name" value="PUM_HD"/>
    <property type="match status" value="1"/>
</dbReference>
<evidence type="ECO:0000313" key="7">
    <source>
        <dbReference type="Proteomes" id="UP000007305"/>
    </source>
</evidence>
<proteinExistence type="predicted"/>
<reference evidence="6" key="2">
    <citation type="submission" date="2019-07" db="EMBL/GenBank/DDBJ databases">
        <authorList>
            <person name="Seetharam A."/>
            <person name="Woodhouse M."/>
            <person name="Cannon E."/>
        </authorList>
    </citation>
    <scope>NUCLEOTIDE SEQUENCE [LARGE SCALE GENOMIC DNA]</scope>
    <source>
        <strain evidence="6">cv. B73</strain>
    </source>
</reference>
<name>A0A804UDF9_MAIZE</name>
<gene>
    <name evidence="6" type="primary">LOC103632661</name>
</gene>
<sequence length="484" mass="54214">MVMAQPPEEHHEQEKQASKGEYDPPNDKLIEMMVGLSIYNQQAAVALPLSIYNQQTTAAQPRLCEVHDAAAADSFSSAFLEARRSIIDPRAYVPPPPIGQKAGPSAPSQMHPGLVRMPLPPYDRSVPDARSFAEGRLRRSIARGPRNEAVGMLSPGAIGAACGAHPGGHAYMAPPPYLHGGTEEALLLALSEETPESIVSYACDLLESRHGQRLFRLVLNHCCQQLRDRIVATITWDRKSFGSLCTRRPDEVVHIISSCETRRSMQLLGDAMLQWMSHNQMRYLLSDSKRLKVLQAFIMSSPPDIAQFILKAVAQNCTRLAYQPDGLSLLQNCLERVSRKQKDDIFTQLSYQSLFLAQNSRGNWIVQDVLRKGDPSHVEIIASCLRNHYVTLAKNKYSSNVVEWCLRVFHEGERSVIICEFINYPHFRDLVTDEFANFALSTALQTCEIPLRNVLANAILSQNITVRNQHCMKIFSTLAKYGFM</sequence>
<evidence type="ECO:0000259" key="5">
    <source>
        <dbReference type="PROSITE" id="PS50303"/>
    </source>
</evidence>
<dbReference type="SMART" id="SM00025">
    <property type="entry name" value="Pumilio"/>
    <property type="match status" value="5"/>
</dbReference>
<evidence type="ECO:0000256" key="2">
    <source>
        <dbReference type="ARBA" id="ARBA00022845"/>
    </source>
</evidence>
<feature type="region of interest" description="Disordered" evidence="4">
    <location>
        <begin position="1"/>
        <end position="25"/>
    </location>
</feature>
<dbReference type="PANTHER" id="PTHR12537:SF134">
    <property type="entry name" value="PUM-HD DOMAIN-CONTAINING PROTEIN"/>
    <property type="match status" value="1"/>
</dbReference>
<dbReference type="Gramene" id="Zm00001eb311340_T001">
    <property type="protein sequence ID" value="Zm00001eb311340_P001"/>
    <property type="gene ID" value="Zm00001eb311340"/>
</dbReference>
<evidence type="ECO:0000313" key="6">
    <source>
        <dbReference type="EnsemblPlants" id="Zm00001eb311340_P001"/>
    </source>
</evidence>
<dbReference type="PANTHER" id="PTHR12537">
    <property type="entry name" value="RNA BINDING PROTEIN PUMILIO-RELATED"/>
    <property type="match status" value="1"/>
</dbReference>
<dbReference type="SUPFAM" id="SSF48371">
    <property type="entry name" value="ARM repeat"/>
    <property type="match status" value="1"/>
</dbReference>
<dbReference type="GO" id="GO:0010608">
    <property type="term" value="P:post-transcriptional regulation of gene expression"/>
    <property type="evidence" value="ECO:0000318"/>
    <property type="project" value="GO_Central"/>
</dbReference>
<dbReference type="GeneID" id="103632661"/>
<dbReference type="InterPro" id="IPR001313">
    <property type="entry name" value="Pumilio_RNA-bd_rpt"/>
</dbReference>
<dbReference type="PROSITE" id="PS50302">
    <property type="entry name" value="PUM"/>
    <property type="match status" value="1"/>
</dbReference>
<dbReference type="EnsemblPlants" id="Zm00001eb311340_T001">
    <property type="protein sequence ID" value="Zm00001eb311340_P001"/>
    <property type="gene ID" value="Zm00001eb311340"/>
</dbReference>
<evidence type="ECO:0000256" key="4">
    <source>
        <dbReference type="SAM" id="MobiDB-lite"/>
    </source>
</evidence>
<organism evidence="6 7">
    <name type="scientific">Zea mays</name>
    <name type="common">Maize</name>
    <dbReference type="NCBI Taxonomy" id="4577"/>
    <lineage>
        <taxon>Eukaryota</taxon>
        <taxon>Viridiplantae</taxon>
        <taxon>Streptophyta</taxon>
        <taxon>Embryophyta</taxon>
        <taxon>Tracheophyta</taxon>
        <taxon>Spermatophyta</taxon>
        <taxon>Magnoliopsida</taxon>
        <taxon>Liliopsida</taxon>
        <taxon>Poales</taxon>
        <taxon>Poaceae</taxon>
        <taxon>PACMAD clade</taxon>
        <taxon>Panicoideae</taxon>
        <taxon>Andropogonodae</taxon>
        <taxon>Andropogoneae</taxon>
        <taxon>Tripsacinae</taxon>
        <taxon>Zea</taxon>
    </lineage>
</organism>
<dbReference type="GO" id="GO:0006417">
    <property type="term" value="P:regulation of translation"/>
    <property type="evidence" value="ECO:0007669"/>
    <property type="project" value="UniProtKB-KW"/>
</dbReference>
<dbReference type="OrthoDB" id="668540at2759"/>
<feature type="domain" description="PUM-HD" evidence="5">
    <location>
        <begin position="129"/>
        <end position="482"/>
    </location>
</feature>
<dbReference type="InParanoid" id="A0A804UDF9"/>
<dbReference type="RefSeq" id="XP_008652640.1">
    <property type="nucleotide sequence ID" value="XM_008654418.4"/>
</dbReference>
<protein>
    <recommendedName>
        <fullName evidence="5">PUM-HD domain-containing protein</fullName>
    </recommendedName>
</protein>
<dbReference type="SMR" id="A0A804UDF9"/>
<reference evidence="7" key="1">
    <citation type="submission" date="2015-12" db="EMBL/GenBank/DDBJ databases">
        <title>Update maize B73 reference genome by single molecule sequencing technologies.</title>
        <authorList>
            <consortium name="Maize Genome Sequencing Project"/>
            <person name="Ware D."/>
        </authorList>
    </citation>
    <scope>NUCLEOTIDE SEQUENCE [LARGE SCALE GENOMIC DNA]</scope>
    <source>
        <strain evidence="7">cv. B73</strain>
    </source>
</reference>
<feature type="compositionally biased region" description="Basic and acidic residues" evidence="4">
    <location>
        <begin position="7"/>
        <end position="25"/>
    </location>
</feature>
<dbReference type="Pfam" id="PF00806">
    <property type="entry name" value="PUF"/>
    <property type="match status" value="3"/>
</dbReference>
<dbReference type="GO" id="GO:0005737">
    <property type="term" value="C:cytoplasm"/>
    <property type="evidence" value="ECO:0000318"/>
    <property type="project" value="GO_Central"/>
</dbReference>
<dbReference type="RefSeq" id="XP_008652639.1">
    <property type="nucleotide sequence ID" value="XM_008654417.4"/>
</dbReference>
<feature type="repeat" description="Pumilio" evidence="3">
    <location>
        <begin position="384"/>
        <end position="419"/>
    </location>
</feature>
<evidence type="ECO:0000256" key="3">
    <source>
        <dbReference type="PROSITE-ProRule" id="PRU00317"/>
    </source>
</evidence>
<dbReference type="InterPro" id="IPR016024">
    <property type="entry name" value="ARM-type_fold"/>
</dbReference>
<dbReference type="InterPro" id="IPR033133">
    <property type="entry name" value="PUM-HD"/>
</dbReference>
<accession>A0A804UDF9</accession>
<dbReference type="AlphaFoldDB" id="A0A804UDF9"/>
<keyword evidence="7" id="KW-1185">Reference proteome</keyword>
<dbReference type="InterPro" id="IPR011989">
    <property type="entry name" value="ARM-like"/>
</dbReference>
<keyword evidence="2" id="KW-0810">Translation regulation</keyword>
<reference evidence="6" key="3">
    <citation type="submission" date="2021-05" db="UniProtKB">
        <authorList>
            <consortium name="EnsemblPlants"/>
        </authorList>
    </citation>
    <scope>IDENTIFICATION</scope>
    <source>
        <strain evidence="6">cv. B73</strain>
    </source>
</reference>
<dbReference type="Proteomes" id="UP000007305">
    <property type="component" value="Chromosome 7"/>
</dbReference>
<dbReference type="GO" id="GO:0003729">
    <property type="term" value="F:mRNA binding"/>
    <property type="evidence" value="ECO:0000318"/>
    <property type="project" value="GO_Central"/>
</dbReference>
<dbReference type="KEGG" id="zma:103632661"/>
<keyword evidence="1" id="KW-0677">Repeat</keyword>